<feature type="domain" description="PPIase FKBP-type" evidence="12">
    <location>
        <begin position="157"/>
        <end position="215"/>
    </location>
</feature>
<protein>
    <recommendedName>
        <fullName evidence="4 11">Trigger factor</fullName>
        <shortName evidence="11">TF</shortName>
        <ecNumber evidence="3 11">5.2.1.8</ecNumber>
    </recommendedName>
    <alternativeName>
        <fullName evidence="10 11">PPIase</fullName>
    </alternativeName>
</protein>
<evidence type="ECO:0000259" key="13">
    <source>
        <dbReference type="Pfam" id="PF05697"/>
    </source>
</evidence>
<dbReference type="GO" id="GO:0005737">
    <property type="term" value="C:cytoplasm"/>
    <property type="evidence" value="ECO:0007669"/>
    <property type="project" value="UniProtKB-SubCell"/>
</dbReference>
<dbReference type="PIRSF" id="PIRSF003095">
    <property type="entry name" value="Trigger_factor"/>
    <property type="match status" value="1"/>
</dbReference>
<dbReference type="Pfam" id="PF05698">
    <property type="entry name" value="Trigger_C"/>
    <property type="match status" value="1"/>
</dbReference>
<evidence type="ECO:0000256" key="2">
    <source>
        <dbReference type="ARBA" id="ARBA00005464"/>
    </source>
</evidence>
<dbReference type="InterPro" id="IPR027304">
    <property type="entry name" value="Trigger_fact/SurA_dom_sf"/>
</dbReference>
<proteinExistence type="inferred from homology"/>
<feature type="domain" description="Trigger factor ribosome-binding bacterial" evidence="13">
    <location>
        <begin position="1"/>
        <end position="143"/>
    </location>
</feature>
<dbReference type="GO" id="GO:0051301">
    <property type="term" value="P:cell division"/>
    <property type="evidence" value="ECO:0007669"/>
    <property type="project" value="UniProtKB-KW"/>
</dbReference>
<name>A0A810MS30_9ACTN</name>
<keyword evidence="11" id="KW-0963">Cytoplasm</keyword>
<keyword evidence="9 11" id="KW-0131">Cell cycle</keyword>
<evidence type="ECO:0000256" key="7">
    <source>
        <dbReference type="ARBA" id="ARBA00023186"/>
    </source>
</evidence>
<reference evidence="15" key="1">
    <citation type="submission" date="2020-08" db="EMBL/GenBank/DDBJ databases">
        <title>Whole genome shotgun sequence of Polymorphospora rubra NBRC 101157.</title>
        <authorList>
            <person name="Komaki H."/>
            <person name="Tamura T."/>
        </authorList>
    </citation>
    <scope>NUCLEOTIDE SEQUENCE</scope>
    <source>
        <strain evidence="15">NBRC 101157</strain>
    </source>
</reference>
<keyword evidence="7 11" id="KW-0143">Chaperone</keyword>
<keyword evidence="6 11" id="KW-0697">Rotamase</keyword>
<evidence type="ECO:0000256" key="5">
    <source>
        <dbReference type="ARBA" id="ARBA00022618"/>
    </source>
</evidence>
<dbReference type="Pfam" id="PF00254">
    <property type="entry name" value="FKBP_C"/>
    <property type="match status" value="1"/>
</dbReference>
<dbReference type="EC" id="5.2.1.8" evidence="3 11"/>
<dbReference type="AlphaFoldDB" id="A0A810MS30"/>
<dbReference type="Pfam" id="PF05697">
    <property type="entry name" value="Trigger_N"/>
    <property type="match status" value="1"/>
</dbReference>
<dbReference type="GO" id="GO:0003755">
    <property type="term" value="F:peptidyl-prolyl cis-trans isomerase activity"/>
    <property type="evidence" value="ECO:0007669"/>
    <property type="project" value="UniProtKB-UniRule"/>
</dbReference>
<keyword evidence="5 11" id="KW-0132">Cell division</keyword>
<dbReference type="SUPFAM" id="SSF109998">
    <property type="entry name" value="Triger factor/SurA peptide-binding domain-like"/>
    <property type="match status" value="1"/>
</dbReference>
<dbReference type="SUPFAM" id="SSF102735">
    <property type="entry name" value="Trigger factor ribosome-binding domain"/>
    <property type="match status" value="1"/>
</dbReference>
<organism evidence="15 16">
    <name type="scientific">Polymorphospora rubra</name>
    <dbReference type="NCBI Taxonomy" id="338584"/>
    <lineage>
        <taxon>Bacteria</taxon>
        <taxon>Bacillati</taxon>
        <taxon>Actinomycetota</taxon>
        <taxon>Actinomycetes</taxon>
        <taxon>Micromonosporales</taxon>
        <taxon>Micromonosporaceae</taxon>
        <taxon>Polymorphospora</taxon>
    </lineage>
</organism>
<dbReference type="Proteomes" id="UP000680866">
    <property type="component" value="Chromosome"/>
</dbReference>
<dbReference type="PANTHER" id="PTHR30560:SF3">
    <property type="entry name" value="TRIGGER FACTOR-LIKE PROTEIN TIG, CHLOROPLASTIC"/>
    <property type="match status" value="1"/>
</dbReference>
<evidence type="ECO:0000256" key="8">
    <source>
        <dbReference type="ARBA" id="ARBA00023235"/>
    </source>
</evidence>
<dbReference type="InterPro" id="IPR046357">
    <property type="entry name" value="PPIase_dom_sf"/>
</dbReference>
<dbReference type="KEGG" id="pry:Prubr_08720"/>
<comment type="function">
    <text evidence="11">Involved in protein export. Acts as a chaperone by maintaining the newly synthesized protein in an open conformation. Functions as a peptidyl-prolyl cis-trans isomerase.</text>
</comment>
<evidence type="ECO:0000313" key="16">
    <source>
        <dbReference type="Proteomes" id="UP000680866"/>
    </source>
</evidence>
<dbReference type="HAMAP" id="MF_00303">
    <property type="entry name" value="Trigger_factor_Tig"/>
    <property type="match status" value="1"/>
</dbReference>
<evidence type="ECO:0000256" key="1">
    <source>
        <dbReference type="ARBA" id="ARBA00000971"/>
    </source>
</evidence>
<dbReference type="GO" id="GO:0044183">
    <property type="term" value="F:protein folding chaperone"/>
    <property type="evidence" value="ECO:0007669"/>
    <property type="project" value="TreeGrafter"/>
</dbReference>
<dbReference type="PANTHER" id="PTHR30560">
    <property type="entry name" value="TRIGGER FACTOR CHAPERONE AND PEPTIDYL-PROLYL CIS/TRANS ISOMERASE"/>
    <property type="match status" value="1"/>
</dbReference>
<dbReference type="InterPro" id="IPR005215">
    <property type="entry name" value="Trig_fac"/>
</dbReference>
<evidence type="ECO:0000256" key="4">
    <source>
        <dbReference type="ARBA" id="ARBA00016902"/>
    </source>
</evidence>
<comment type="domain">
    <text evidence="11">Consists of 3 domains; the N-terminus binds the ribosome, the middle domain has PPIase activity, while the C-terminus has intrinsic chaperone activity on its own.</text>
</comment>
<comment type="similarity">
    <text evidence="2 11">Belongs to the FKBP-type PPIase family. Tig subfamily.</text>
</comment>
<dbReference type="EMBL" id="AP023359">
    <property type="protein sequence ID" value="BCJ63851.1"/>
    <property type="molecule type" value="Genomic_DNA"/>
</dbReference>
<dbReference type="SUPFAM" id="SSF54534">
    <property type="entry name" value="FKBP-like"/>
    <property type="match status" value="1"/>
</dbReference>
<evidence type="ECO:0000256" key="11">
    <source>
        <dbReference type="HAMAP-Rule" id="MF_00303"/>
    </source>
</evidence>
<dbReference type="NCBIfam" id="TIGR00115">
    <property type="entry name" value="tig"/>
    <property type="match status" value="1"/>
</dbReference>
<dbReference type="GO" id="GO:0015031">
    <property type="term" value="P:protein transport"/>
    <property type="evidence" value="ECO:0007669"/>
    <property type="project" value="UniProtKB-UniRule"/>
</dbReference>
<dbReference type="InterPro" id="IPR008881">
    <property type="entry name" value="Trigger_fac_ribosome-bd_bac"/>
</dbReference>
<comment type="catalytic activity">
    <reaction evidence="1 11">
        <text>[protein]-peptidylproline (omega=180) = [protein]-peptidylproline (omega=0)</text>
        <dbReference type="Rhea" id="RHEA:16237"/>
        <dbReference type="Rhea" id="RHEA-COMP:10747"/>
        <dbReference type="Rhea" id="RHEA-COMP:10748"/>
        <dbReference type="ChEBI" id="CHEBI:83833"/>
        <dbReference type="ChEBI" id="CHEBI:83834"/>
        <dbReference type="EC" id="5.2.1.8"/>
    </reaction>
</comment>
<dbReference type="GO" id="GO:0043335">
    <property type="term" value="P:protein unfolding"/>
    <property type="evidence" value="ECO:0007669"/>
    <property type="project" value="TreeGrafter"/>
</dbReference>
<accession>A0A810MS30</accession>
<comment type="subcellular location">
    <subcellularLocation>
        <location evidence="11">Cytoplasm</location>
    </subcellularLocation>
    <text evidence="11">About half TF is bound to the ribosome near the polypeptide exit tunnel while the other half is free in the cytoplasm.</text>
</comment>
<dbReference type="InterPro" id="IPR037041">
    <property type="entry name" value="Trigger_fac_C_sf"/>
</dbReference>
<dbReference type="InterPro" id="IPR036611">
    <property type="entry name" value="Trigger_fac_ribosome-bd_sf"/>
</dbReference>
<dbReference type="InterPro" id="IPR001179">
    <property type="entry name" value="PPIase_FKBP_dom"/>
</dbReference>
<feature type="domain" description="Trigger factor C-terminal" evidence="14">
    <location>
        <begin position="258"/>
        <end position="419"/>
    </location>
</feature>
<evidence type="ECO:0000259" key="14">
    <source>
        <dbReference type="Pfam" id="PF05698"/>
    </source>
</evidence>
<dbReference type="InterPro" id="IPR008880">
    <property type="entry name" value="Trigger_fac_C"/>
</dbReference>
<evidence type="ECO:0000313" key="15">
    <source>
        <dbReference type="EMBL" id="BCJ63851.1"/>
    </source>
</evidence>
<evidence type="ECO:0000256" key="9">
    <source>
        <dbReference type="ARBA" id="ARBA00023306"/>
    </source>
</evidence>
<dbReference type="RefSeq" id="WP_212821861.1">
    <property type="nucleotide sequence ID" value="NZ_AP023359.1"/>
</dbReference>
<dbReference type="GO" id="GO:0051083">
    <property type="term" value="P:'de novo' cotranslational protein folding"/>
    <property type="evidence" value="ECO:0007669"/>
    <property type="project" value="TreeGrafter"/>
</dbReference>
<evidence type="ECO:0000256" key="10">
    <source>
        <dbReference type="ARBA" id="ARBA00029986"/>
    </source>
</evidence>
<sequence>MKSTVETLSPTRVRLAIEVPFVELEPSLRKAYREIGQQVNIPGFRRGKVPSAVIDQRVGRGTVLNEAVQEAIPETILAAVREHDVKTLGRPEVEITEFTDGEPLKFTAEVDVRPEIAIPDLSGIEVTVDELQVGDTEIEEQLSGLRERFATLKTVERAAAEGDYVQIDLAATVDGVEVPGGSASNISHEVGSKQLLPGLDEVLVGMSAGDDRTFVTQLVGGDFAGRDADVAVTVRTVKEKQLPALDDEFAQLASEFDTLEELRGDLRERVTRVKKVEQIYAARDKALEQIVAAADVPAPEGVVRDEVSHRKQAMIDQLERIGASMEDYLASEEKTEEQVDQELNDAATEGVKIQLLLDTLADAEDVQVSDDEFGHEIVHRAQRAGVAPQQYYDQLVRSGTAGAVFGDVRRGKALATVLERVKITDTAGNALSVDELRAASEHNHEH</sequence>
<dbReference type="Gene3D" id="1.10.3120.10">
    <property type="entry name" value="Trigger factor, C-terminal domain"/>
    <property type="match status" value="1"/>
</dbReference>
<evidence type="ECO:0000256" key="6">
    <source>
        <dbReference type="ARBA" id="ARBA00023110"/>
    </source>
</evidence>
<keyword evidence="16" id="KW-1185">Reference proteome</keyword>
<evidence type="ECO:0000259" key="12">
    <source>
        <dbReference type="Pfam" id="PF00254"/>
    </source>
</evidence>
<dbReference type="Gene3D" id="3.10.50.40">
    <property type="match status" value="1"/>
</dbReference>
<dbReference type="GO" id="GO:0043022">
    <property type="term" value="F:ribosome binding"/>
    <property type="evidence" value="ECO:0007669"/>
    <property type="project" value="TreeGrafter"/>
</dbReference>
<dbReference type="Gene3D" id="3.30.70.1050">
    <property type="entry name" value="Trigger factor ribosome-binding domain"/>
    <property type="match status" value="1"/>
</dbReference>
<evidence type="ECO:0000256" key="3">
    <source>
        <dbReference type="ARBA" id="ARBA00013194"/>
    </source>
</evidence>
<gene>
    <name evidence="11 15" type="primary">tig</name>
    <name evidence="15" type="ORF">Prubr_08720</name>
</gene>
<keyword evidence="8 11" id="KW-0413">Isomerase</keyword>